<organism evidence="3 4">
    <name type="scientific">Phycicoccus duodecadis</name>
    <dbReference type="NCBI Taxonomy" id="173053"/>
    <lineage>
        <taxon>Bacteria</taxon>
        <taxon>Bacillati</taxon>
        <taxon>Actinomycetota</taxon>
        <taxon>Actinomycetes</taxon>
        <taxon>Micrococcales</taxon>
        <taxon>Intrasporangiaceae</taxon>
        <taxon>Phycicoccus</taxon>
    </lineage>
</organism>
<feature type="domain" description="Beta-lactamase-related" evidence="1">
    <location>
        <begin position="14"/>
        <end position="324"/>
    </location>
</feature>
<dbReference type="Pfam" id="PF24491">
    <property type="entry name" value="DUF7586"/>
    <property type="match status" value="1"/>
</dbReference>
<dbReference type="InterPro" id="IPR056008">
    <property type="entry name" value="DUF7586"/>
</dbReference>
<dbReference type="PANTHER" id="PTHR46825:SF7">
    <property type="entry name" value="D-ALANYL-D-ALANINE CARBOXYPEPTIDASE"/>
    <property type="match status" value="1"/>
</dbReference>
<gene>
    <name evidence="3" type="ORF">ATL31_2867</name>
</gene>
<sequence>MDLDPRTAARLDHRLATAQRDGRLPSVVAGIVRGGSLVWQGAVGTLDGRADGRPADGDTQYRMGSITKTFVGVCVLRLRDAGRLDLTDRFEEHVPGSPFGRATLEQLLSHAGGTPAETEGPWWERTPGGDWDALVASPTAPRFRAGRRFHYSNVGFGALGRLLEVHHGRGWADVVRTELLEPLGMSRTTTRPTGRAAQGLAVHPFADVLHAEPEHDGGAMAPAGQLWTTVPDLARWAAFLAGDTAGLLAADTLAEMCEPHHVDDQAGQPWTGAHGLGWQLWNVDGERFAGHGGSMPGFLAGLRVRLDDGDGVVVMANSTASPALRTLSEDLLGLYRDEVPAPVTAWSATGNPALLELVGAWHWGSSTTTARAVGEHLVLGEPGQARGSRFAPVGPDAWVGLDGYHTGEPLRVVRRPDGTVSHLDLASFLFTRTPYDPTADVPGGVDDRGWH</sequence>
<dbReference type="AlphaFoldDB" id="A0A2N3YMF2"/>
<reference evidence="3 4" key="1">
    <citation type="submission" date="2017-12" db="EMBL/GenBank/DDBJ databases">
        <title>Sequencing the genomes of 1000 Actinobacteria strains.</title>
        <authorList>
            <person name="Klenk H.-P."/>
        </authorList>
    </citation>
    <scope>NUCLEOTIDE SEQUENCE [LARGE SCALE GENOMIC DNA]</scope>
    <source>
        <strain evidence="3 4">DSM 12806</strain>
    </source>
</reference>
<dbReference type="EMBL" id="PJNE01000001">
    <property type="protein sequence ID" value="PKW28014.1"/>
    <property type="molecule type" value="Genomic_DNA"/>
</dbReference>
<evidence type="ECO:0000313" key="3">
    <source>
        <dbReference type="EMBL" id="PKW28014.1"/>
    </source>
</evidence>
<comment type="caution">
    <text evidence="3">The sequence shown here is derived from an EMBL/GenBank/DDBJ whole genome shotgun (WGS) entry which is preliminary data.</text>
</comment>
<proteinExistence type="predicted"/>
<dbReference type="OrthoDB" id="3863176at2"/>
<keyword evidence="4" id="KW-1185">Reference proteome</keyword>
<dbReference type="Gene3D" id="3.40.710.10">
    <property type="entry name" value="DD-peptidase/beta-lactamase superfamily"/>
    <property type="match status" value="1"/>
</dbReference>
<name>A0A2N3YMF2_9MICO</name>
<evidence type="ECO:0000259" key="1">
    <source>
        <dbReference type="Pfam" id="PF00144"/>
    </source>
</evidence>
<protein>
    <submittedName>
        <fullName evidence="3">CubicO group peptidase (Beta-lactamase class C family)</fullName>
    </submittedName>
</protein>
<dbReference type="InterPro" id="IPR050491">
    <property type="entry name" value="AmpC-like"/>
</dbReference>
<dbReference type="RefSeq" id="WP_101396397.1">
    <property type="nucleotide sequence ID" value="NZ_PJNE01000001.1"/>
</dbReference>
<dbReference type="Pfam" id="PF00144">
    <property type="entry name" value="Beta-lactamase"/>
    <property type="match status" value="1"/>
</dbReference>
<dbReference type="SUPFAM" id="SSF56601">
    <property type="entry name" value="beta-lactamase/transpeptidase-like"/>
    <property type="match status" value="1"/>
</dbReference>
<dbReference type="PANTHER" id="PTHR46825">
    <property type="entry name" value="D-ALANYL-D-ALANINE-CARBOXYPEPTIDASE/ENDOPEPTIDASE AMPH"/>
    <property type="match status" value="1"/>
</dbReference>
<accession>A0A2N3YMF2</accession>
<dbReference type="InterPro" id="IPR001466">
    <property type="entry name" value="Beta-lactam-related"/>
</dbReference>
<feature type="domain" description="DUF7586" evidence="2">
    <location>
        <begin position="352"/>
        <end position="432"/>
    </location>
</feature>
<evidence type="ECO:0000313" key="4">
    <source>
        <dbReference type="Proteomes" id="UP000233781"/>
    </source>
</evidence>
<evidence type="ECO:0000259" key="2">
    <source>
        <dbReference type="Pfam" id="PF24491"/>
    </source>
</evidence>
<dbReference type="InterPro" id="IPR012338">
    <property type="entry name" value="Beta-lactam/transpept-like"/>
</dbReference>
<dbReference type="Proteomes" id="UP000233781">
    <property type="component" value="Unassembled WGS sequence"/>
</dbReference>